<dbReference type="EMBL" id="JBDFQZ010000012">
    <property type="protein sequence ID" value="KAK9671895.1"/>
    <property type="molecule type" value="Genomic_DNA"/>
</dbReference>
<dbReference type="Proteomes" id="UP001443914">
    <property type="component" value="Unassembled WGS sequence"/>
</dbReference>
<gene>
    <name evidence="1" type="ORF">RND81_12G062400</name>
</gene>
<sequence length="100" mass="11905">MRFVLVKKYDTKLVWDLFWSKICHLLYTQFLSFLNSQNDTQTQPLTSFVELGNRKFSATSTISYFDPYSPKPLWNMDSSQTTLTCILTIYNIQRNRKVNY</sequence>
<protein>
    <submittedName>
        <fullName evidence="1">Uncharacterized protein</fullName>
    </submittedName>
</protein>
<reference evidence="1" key="1">
    <citation type="submission" date="2024-03" db="EMBL/GenBank/DDBJ databases">
        <title>WGS assembly of Saponaria officinalis var. Norfolk2.</title>
        <authorList>
            <person name="Jenkins J."/>
            <person name="Shu S."/>
            <person name="Grimwood J."/>
            <person name="Barry K."/>
            <person name="Goodstein D."/>
            <person name="Schmutz J."/>
            <person name="Leebens-Mack J."/>
            <person name="Osbourn A."/>
        </authorList>
    </citation>
    <scope>NUCLEOTIDE SEQUENCE [LARGE SCALE GENOMIC DNA]</scope>
    <source>
        <strain evidence="1">JIC</strain>
    </source>
</reference>
<evidence type="ECO:0000313" key="2">
    <source>
        <dbReference type="Proteomes" id="UP001443914"/>
    </source>
</evidence>
<keyword evidence="2" id="KW-1185">Reference proteome</keyword>
<evidence type="ECO:0000313" key="1">
    <source>
        <dbReference type="EMBL" id="KAK9671895.1"/>
    </source>
</evidence>
<name>A0AAW1H6S8_SAPOF</name>
<comment type="caution">
    <text evidence="1">The sequence shown here is derived from an EMBL/GenBank/DDBJ whole genome shotgun (WGS) entry which is preliminary data.</text>
</comment>
<organism evidence="1 2">
    <name type="scientific">Saponaria officinalis</name>
    <name type="common">Common soapwort</name>
    <name type="synonym">Lychnis saponaria</name>
    <dbReference type="NCBI Taxonomy" id="3572"/>
    <lineage>
        <taxon>Eukaryota</taxon>
        <taxon>Viridiplantae</taxon>
        <taxon>Streptophyta</taxon>
        <taxon>Embryophyta</taxon>
        <taxon>Tracheophyta</taxon>
        <taxon>Spermatophyta</taxon>
        <taxon>Magnoliopsida</taxon>
        <taxon>eudicotyledons</taxon>
        <taxon>Gunneridae</taxon>
        <taxon>Pentapetalae</taxon>
        <taxon>Caryophyllales</taxon>
        <taxon>Caryophyllaceae</taxon>
        <taxon>Caryophylleae</taxon>
        <taxon>Saponaria</taxon>
    </lineage>
</organism>
<accession>A0AAW1H6S8</accession>
<proteinExistence type="predicted"/>
<dbReference type="AlphaFoldDB" id="A0AAW1H6S8"/>